<evidence type="ECO:0000256" key="1">
    <source>
        <dbReference type="ARBA" id="ARBA00004141"/>
    </source>
</evidence>
<proteinExistence type="inferred from homology"/>
<keyword evidence="4 6" id="KW-1133">Transmembrane helix</keyword>
<dbReference type="EMBL" id="LSSN01000448">
    <property type="protein sequence ID" value="OMJ23924.1"/>
    <property type="molecule type" value="Genomic_DNA"/>
</dbReference>
<dbReference type="GO" id="GO:0008381">
    <property type="term" value="F:mechanosensitive monoatomic ion channel activity"/>
    <property type="evidence" value="ECO:0007669"/>
    <property type="project" value="TreeGrafter"/>
</dbReference>
<dbReference type="InterPro" id="IPR006685">
    <property type="entry name" value="MscS_channel_2nd"/>
</dbReference>
<feature type="domain" description="EF-hand" evidence="7">
    <location>
        <begin position="1"/>
        <end position="25"/>
    </location>
</feature>
<keyword evidence="3 6" id="KW-0812">Transmembrane</keyword>
<evidence type="ECO:0000313" key="9">
    <source>
        <dbReference type="Proteomes" id="UP000187283"/>
    </source>
</evidence>
<comment type="similarity">
    <text evidence="2">Belongs to the MscS (TC 1.A.23) family.</text>
</comment>
<dbReference type="PANTHER" id="PTHR31618:SF1">
    <property type="entry name" value="EF-HAND DOMAIN-CONTAINING PROTEIN"/>
    <property type="match status" value="1"/>
</dbReference>
<sequence>MFDTGKNGNVSKDEFIQTFINCQFEKKVLSKSLVDMSKIIRKVHKFFVVLIIAVTLVISTMVFSMDIIKSVAPLATLILALSFIFGNSCKNTFECFVFLFMSHPYDVGDHLKIDNNNLFVKKINLLNTIFTHPNGQNYTIPNNVLSNKVIINFRRSDNQRELYEMGINFDTPLEKIETLTKRMAAFVDNCPLEYKPGVFIRYMDMKKCSLLNVSIGVTYRNNWQDIGFYWKSRNKFVSKLRSEIVALGLTYSTEVNNINIVGSDGVPKALLS</sequence>
<dbReference type="GO" id="GO:0005509">
    <property type="term" value="F:calcium ion binding"/>
    <property type="evidence" value="ECO:0007669"/>
    <property type="project" value="InterPro"/>
</dbReference>
<evidence type="ECO:0000256" key="3">
    <source>
        <dbReference type="ARBA" id="ARBA00022692"/>
    </source>
</evidence>
<evidence type="ECO:0000256" key="6">
    <source>
        <dbReference type="SAM" id="Phobius"/>
    </source>
</evidence>
<dbReference type="Pfam" id="PF00924">
    <property type="entry name" value="MS_channel_2nd"/>
    <property type="match status" value="1"/>
</dbReference>
<dbReference type="SUPFAM" id="SSF50182">
    <property type="entry name" value="Sm-like ribonucleoproteins"/>
    <property type="match status" value="1"/>
</dbReference>
<evidence type="ECO:0000259" key="7">
    <source>
        <dbReference type="PROSITE" id="PS50222"/>
    </source>
</evidence>
<feature type="transmembrane region" description="Helical" evidence="6">
    <location>
        <begin position="46"/>
        <end position="65"/>
    </location>
</feature>
<dbReference type="PANTHER" id="PTHR31618">
    <property type="entry name" value="MECHANOSENSITIVE ION CHANNEL PROTEIN 5"/>
    <property type="match status" value="1"/>
</dbReference>
<dbReference type="STRING" id="133412.A0A1R1YAL1"/>
<accession>A0A1R1YAL1</accession>
<dbReference type="OrthoDB" id="544685at2759"/>
<dbReference type="AlphaFoldDB" id="A0A1R1YAL1"/>
<reference evidence="8 9" key="1">
    <citation type="submission" date="2017-01" db="EMBL/GenBank/DDBJ databases">
        <authorList>
            <person name="Mah S.A."/>
            <person name="Swanson W.J."/>
            <person name="Moy G.W."/>
            <person name="Vacquier V.D."/>
        </authorList>
    </citation>
    <scope>NUCLEOTIDE SEQUENCE [LARGE SCALE GENOMIC DNA]</scope>
    <source>
        <strain evidence="8 9">GSMNP</strain>
    </source>
</reference>
<evidence type="ECO:0000256" key="5">
    <source>
        <dbReference type="ARBA" id="ARBA00023136"/>
    </source>
</evidence>
<comment type="subcellular location">
    <subcellularLocation>
        <location evidence="1">Membrane</location>
        <topology evidence="1">Multi-pass membrane protein</topology>
    </subcellularLocation>
</comment>
<dbReference type="InterPro" id="IPR010920">
    <property type="entry name" value="LSM_dom_sf"/>
</dbReference>
<dbReference type="GO" id="GO:0005886">
    <property type="term" value="C:plasma membrane"/>
    <property type="evidence" value="ECO:0007669"/>
    <property type="project" value="TreeGrafter"/>
</dbReference>
<keyword evidence="5 6" id="KW-0472">Membrane</keyword>
<comment type="caution">
    <text evidence="8">The sequence shown here is derived from an EMBL/GenBank/DDBJ whole genome shotgun (WGS) entry which is preliminary data.</text>
</comment>
<dbReference type="GO" id="GO:0006820">
    <property type="term" value="P:monoatomic anion transport"/>
    <property type="evidence" value="ECO:0007669"/>
    <property type="project" value="TreeGrafter"/>
</dbReference>
<dbReference type="Proteomes" id="UP000187283">
    <property type="component" value="Unassembled WGS sequence"/>
</dbReference>
<gene>
    <name evidence="8" type="ORF">AYI70_g1934</name>
</gene>
<protein>
    <submittedName>
        <fullName evidence="8">Mechanosensitive ion channel protein 10</fullName>
    </submittedName>
</protein>
<organism evidence="8 9">
    <name type="scientific">Smittium culicis</name>
    <dbReference type="NCBI Taxonomy" id="133412"/>
    <lineage>
        <taxon>Eukaryota</taxon>
        <taxon>Fungi</taxon>
        <taxon>Fungi incertae sedis</taxon>
        <taxon>Zoopagomycota</taxon>
        <taxon>Kickxellomycotina</taxon>
        <taxon>Harpellomycetes</taxon>
        <taxon>Harpellales</taxon>
        <taxon>Legeriomycetaceae</taxon>
        <taxon>Smittium</taxon>
    </lineage>
</organism>
<dbReference type="InterPro" id="IPR023408">
    <property type="entry name" value="MscS_beta-dom_sf"/>
</dbReference>
<evidence type="ECO:0000313" key="8">
    <source>
        <dbReference type="EMBL" id="OMJ23924.1"/>
    </source>
</evidence>
<name>A0A1R1YAL1_9FUNG</name>
<keyword evidence="9" id="KW-1185">Reference proteome</keyword>
<dbReference type="Gene3D" id="2.30.30.60">
    <property type="match status" value="1"/>
</dbReference>
<dbReference type="InterPro" id="IPR002048">
    <property type="entry name" value="EF_hand_dom"/>
</dbReference>
<dbReference type="InterPro" id="IPR016688">
    <property type="entry name" value="MscS-like_plants/fungi"/>
</dbReference>
<dbReference type="PROSITE" id="PS50222">
    <property type="entry name" value="EF_HAND_2"/>
    <property type="match status" value="1"/>
</dbReference>
<evidence type="ECO:0000256" key="2">
    <source>
        <dbReference type="ARBA" id="ARBA00008017"/>
    </source>
</evidence>
<evidence type="ECO:0000256" key="4">
    <source>
        <dbReference type="ARBA" id="ARBA00022989"/>
    </source>
</evidence>